<evidence type="ECO:0000313" key="1">
    <source>
        <dbReference type="EMBL" id="KAJ6748717.1"/>
    </source>
</evidence>
<gene>
    <name evidence="1" type="ORF">OIU79_029747</name>
</gene>
<accession>A0A9Q0VHU6</accession>
<dbReference type="EMBL" id="JAPFFK010000008">
    <property type="protein sequence ID" value="KAJ6748717.1"/>
    <property type="molecule type" value="Genomic_DNA"/>
</dbReference>
<dbReference type="Proteomes" id="UP001151532">
    <property type="component" value="Chromosome 12"/>
</dbReference>
<sequence length="76" mass="8420">MVSKQCTPSNSGANLNLIFCCCNGLLMFTGDDFDDDDVDDLSLLPSDISIFFLDSTCGWLFPFFGSTEREPELLPK</sequence>
<comment type="caution">
    <text evidence="1">The sequence shown here is derived from an EMBL/GenBank/DDBJ whole genome shotgun (WGS) entry which is preliminary data.</text>
</comment>
<organism evidence="1 2">
    <name type="scientific">Salix purpurea</name>
    <name type="common">Purple osier willow</name>
    <dbReference type="NCBI Taxonomy" id="77065"/>
    <lineage>
        <taxon>Eukaryota</taxon>
        <taxon>Viridiplantae</taxon>
        <taxon>Streptophyta</taxon>
        <taxon>Embryophyta</taxon>
        <taxon>Tracheophyta</taxon>
        <taxon>Spermatophyta</taxon>
        <taxon>Magnoliopsida</taxon>
        <taxon>eudicotyledons</taxon>
        <taxon>Gunneridae</taxon>
        <taxon>Pentapetalae</taxon>
        <taxon>rosids</taxon>
        <taxon>fabids</taxon>
        <taxon>Malpighiales</taxon>
        <taxon>Salicaceae</taxon>
        <taxon>Saliceae</taxon>
        <taxon>Salix</taxon>
    </lineage>
</organism>
<proteinExistence type="predicted"/>
<protein>
    <submittedName>
        <fullName evidence="1">Uncharacterized protein</fullName>
    </submittedName>
</protein>
<reference evidence="1" key="1">
    <citation type="submission" date="2022-11" db="EMBL/GenBank/DDBJ databases">
        <authorList>
            <person name="Hyden B.L."/>
            <person name="Feng K."/>
            <person name="Yates T."/>
            <person name="Jawdy S."/>
            <person name="Smart L.B."/>
            <person name="Muchero W."/>
        </authorList>
    </citation>
    <scope>NUCLEOTIDE SEQUENCE</scope>
    <source>
        <tissue evidence="1">Shoot tip</tissue>
    </source>
</reference>
<keyword evidence="2" id="KW-1185">Reference proteome</keyword>
<name>A0A9Q0VHU6_SALPP</name>
<evidence type="ECO:0000313" key="2">
    <source>
        <dbReference type="Proteomes" id="UP001151532"/>
    </source>
</evidence>
<dbReference type="AlphaFoldDB" id="A0A9Q0VHU6"/>
<dbReference type="OrthoDB" id="10595083at2759"/>
<reference evidence="1" key="2">
    <citation type="journal article" date="2023" name="Int. J. Mol. Sci.">
        <title>De Novo Assembly and Annotation of 11 Diverse Shrub Willow (Salix) Genomes Reveals Novel Gene Organization in Sex-Linked Regions.</title>
        <authorList>
            <person name="Hyden B."/>
            <person name="Feng K."/>
            <person name="Yates T.B."/>
            <person name="Jawdy S."/>
            <person name="Cereghino C."/>
            <person name="Smart L.B."/>
            <person name="Muchero W."/>
        </authorList>
    </citation>
    <scope>NUCLEOTIDE SEQUENCE</scope>
    <source>
        <tissue evidence="1">Shoot tip</tissue>
    </source>
</reference>